<name>A0A151M2V5_ALLMI</name>
<evidence type="ECO:0000313" key="1">
    <source>
        <dbReference type="EMBL" id="KYO18857.1"/>
    </source>
</evidence>
<evidence type="ECO:0000313" key="2">
    <source>
        <dbReference type="Proteomes" id="UP000050525"/>
    </source>
</evidence>
<evidence type="ECO:0008006" key="3">
    <source>
        <dbReference type="Google" id="ProtNLM"/>
    </source>
</evidence>
<gene>
    <name evidence="1" type="ORF">Y1Q_0009264</name>
</gene>
<organism evidence="1 2">
    <name type="scientific">Alligator mississippiensis</name>
    <name type="common">American alligator</name>
    <dbReference type="NCBI Taxonomy" id="8496"/>
    <lineage>
        <taxon>Eukaryota</taxon>
        <taxon>Metazoa</taxon>
        <taxon>Chordata</taxon>
        <taxon>Craniata</taxon>
        <taxon>Vertebrata</taxon>
        <taxon>Euteleostomi</taxon>
        <taxon>Archelosauria</taxon>
        <taxon>Archosauria</taxon>
        <taxon>Crocodylia</taxon>
        <taxon>Alligatoridae</taxon>
        <taxon>Alligatorinae</taxon>
        <taxon>Alligator</taxon>
    </lineage>
</organism>
<accession>A0A151M2V5</accession>
<reference evidence="1 2" key="1">
    <citation type="journal article" date="2012" name="Genome Biol.">
        <title>Sequencing three crocodilian genomes to illuminate the evolution of archosaurs and amniotes.</title>
        <authorList>
            <person name="St John J.A."/>
            <person name="Braun E.L."/>
            <person name="Isberg S.R."/>
            <person name="Miles L.G."/>
            <person name="Chong A.Y."/>
            <person name="Gongora J."/>
            <person name="Dalzell P."/>
            <person name="Moran C."/>
            <person name="Bed'hom B."/>
            <person name="Abzhanov A."/>
            <person name="Burgess S.C."/>
            <person name="Cooksey A.M."/>
            <person name="Castoe T.A."/>
            <person name="Crawford N.G."/>
            <person name="Densmore L.D."/>
            <person name="Drew J.C."/>
            <person name="Edwards S.V."/>
            <person name="Faircloth B.C."/>
            <person name="Fujita M.K."/>
            <person name="Greenwold M.J."/>
            <person name="Hoffmann F.G."/>
            <person name="Howard J.M."/>
            <person name="Iguchi T."/>
            <person name="Janes D.E."/>
            <person name="Khan S.Y."/>
            <person name="Kohno S."/>
            <person name="de Koning A.J."/>
            <person name="Lance S.L."/>
            <person name="McCarthy F.M."/>
            <person name="McCormack J.E."/>
            <person name="Merchant M.E."/>
            <person name="Peterson D.G."/>
            <person name="Pollock D.D."/>
            <person name="Pourmand N."/>
            <person name="Raney B.J."/>
            <person name="Roessler K.A."/>
            <person name="Sanford J.R."/>
            <person name="Sawyer R.H."/>
            <person name="Schmidt C.J."/>
            <person name="Triplett E.W."/>
            <person name="Tuberville T.D."/>
            <person name="Venegas-Anaya M."/>
            <person name="Howard J.T."/>
            <person name="Jarvis E.D."/>
            <person name="Guillette L.J.Jr."/>
            <person name="Glenn T.C."/>
            <person name="Green R.E."/>
            <person name="Ray D.A."/>
        </authorList>
    </citation>
    <scope>NUCLEOTIDE SEQUENCE [LARGE SCALE GENOMIC DNA]</scope>
    <source>
        <strain evidence="1">KSC_2009_1</strain>
    </source>
</reference>
<comment type="caution">
    <text evidence="1">The sequence shown here is derived from an EMBL/GenBank/DDBJ whole genome shotgun (WGS) entry which is preliminary data.</text>
</comment>
<dbReference type="Proteomes" id="UP000050525">
    <property type="component" value="Unassembled WGS sequence"/>
</dbReference>
<keyword evidence="2" id="KW-1185">Reference proteome</keyword>
<proteinExistence type="predicted"/>
<dbReference type="EMBL" id="AKHW03006780">
    <property type="protein sequence ID" value="KYO18857.1"/>
    <property type="molecule type" value="Genomic_DNA"/>
</dbReference>
<dbReference type="AlphaFoldDB" id="A0A151M2V5"/>
<protein>
    <recommendedName>
        <fullName evidence="3">Reverse transcriptase domain-containing protein</fullName>
    </recommendedName>
</protein>
<sequence length="89" mass="9922">MEGCYEHNFTSQMALDNARRTRKQCMVAWLDISNGFGSVPHHHLFGGLGKLDLPDSSISLVRELYDGCTMTICPTDGETTEITIRSGMR</sequence>